<dbReference type="Proteomes" id="UP001529510">
    <property type="component" value="Unassembled WGS sequence"/>
</dbReference>
<evidence type="ECO:0000313" key="3">
    <source>
        <dbReference type="Proteomes" id="UP001529510"/>
    </source>
</evidence>
<sequence>DASVALLTVVHENAAAPIHYDPNEMVTTHSQLPEAFLVLFGFMYALHLKYPKGLAKTFEFVQKVLLGMDDGKL</sequence>
<feature type="non-terminal residue" evidence="2">
    <location>
        <position position="1"/>
    </location>
</feature>
<organism evidence="2 3">
    <name type="scientific">Cirrhinus mrigala</name>
    <name type="common">Mrigala</name>
    <dbReference type="NCBI Taxonomy" id="683832"/>
    <lineage>
        <taxon>Eukaryota</taxon>
        <taxon>Metazoa</taxon>
        <taxon>Chordata</taxon>
        <taxon>Craniata</taxon>
        <taxon>Vertebrata</taxon>
        <taxon>Euteleostomi</taxon>
        <taxon>Actinopterygii</taxon>
        <taxon>Neopterygii</taxon>
        <taxon>Teleostei</taxon>
        <taxon>Ostariophysi</taxon>
        <taxon>Cypriniformes</taxon>
        <taxon>Cyprinidae</taxon>
        <taxon>Labeoninae</taxon>
        <taxon>Labeonini</taxon>
        <taxon>Cirrhinus</taxon>
    </lineage>
</organism>
<evidence type="ECO:0000313" key="2">
    <source>
        <dbReference type="EMBL" id="KAL0160138.1"/>
    </source>
</evidence>
<gene>
    <name evidence="1" type="ORF">M9458_043860</name>
    <name evidence="2" type="ORF">M9458_043863</name>
</gene>
<feature type="non-terminal residue" evidence="2">
    <location>
        <position position="73"/>
    </location>
</feature>
<accession>A0ABD0NEI6</accession>
<proteinExistence type="predicted"/>
<protein>
    <submittedName>
        <fullName evidence="2">Uncharacterized protein</fullName>
    </submittedName>
</protein>
<reference evidence="2 3" key="1">
    <citation type="submission" date="2024-05" db="EMBL/GenBank/DDBJ databases">
        <title>Genome sequencing and assembly of Indian major carp, Cirrhinus mrigala (Hamilton, 1822).</title>
        <authorList>
            <person name="Mohindra V."/>
            <person name="Chowdhury L.M."/>
            <person name="Lal K."/>
            <person name="Jena J.K."/>
        </authorList>
    </citation>
    <scope>NUCLEOTIDE SEQUENCE [LARGE SCALE GENOMIC DNA]</scope>
    <source>
        <strain evidence="2">CM1030</strain>
        <tissue evidence="2">Blood</tissue>
    </source>
</reference>
<dbReference type="EMBL" id="JAMKFB020000022">
    <property type="protein sequence ID" value="KAL0160135.1"/>
    <property type="molecule type" value="Genomic_DNA"/>
</dbReference>
<dbReference type="AlphaFoldDB" id="A0ABD0NEI6"/>
<comment type="caution">
    <text evidence="2">The sequence shown here is derived from an EMBL/GenBank/DDBJ whole genome shotgun (WGS) entry which is preliminary data.</text>
</comment>
<dbReference type="EMBL" id="JAMKFB020000022">
    <property type="protein sequence ID" value="KAL0160138.1"/>
    <property type="molecule type" value="Genomic_DNA"/>
</dbReference>
<name>A0ABD0NEI6_CIRMR</name>
<evidence type="ECO:0000313" key="1">
    <source>
        <dbReference type="EMBL" id="KAL0160135.1"/>
    </source>
</evidence>
<keyword evidence="3" id="KW-1185">Reference proteome</keyword>